<reference evidence="2 3" key="1">
    <citation type="submission" date="2024-02" db="EMBL/GenBank/DDBJ databases">
        <title>De novo assembly and annotation of 12 fungi associated with fruit tree decline syndrome in Ontario, Canada.</title>
        <authorList>
            <person name="Sulman M."/>
            <person name="Ellouze W."/>
            <person name="Ilyukhin E."/>
        </authorList>
    </citation>
    <scope>NUCLEOTIDE SEQUENCE [LARGE SCALE GENOMIC DNA]</scope>
    <source>
        <strain evidence="2 3">M169</strain>
    </source>
</reference>
<name>A0ABR1NWX4_DIAER</name>
<feature type="region of interest" description="Disordered" evidence="1">
    <location>
        <begin position="230"/>
        <end position="260"/>
    </location>
</feature>
<proteinExistence type="predicted"/>
<sequence>MSPTTSPINPACTVFRDAPAVTYVGEADGGGNGMFPDGAEAAPSPGATSSSEDPPTRDIVSSSWFSRVMLATGSSVPEGWQPLDGSVLPGADEVWIDRVPELADGDGTPDDSRLVGDQESRVLPDGLVDPGGKGLLGGGAPDGVPVGPLETAPEGEVVLGPEAPLEAGLDASAELLGPSPADVTELKAGGIVALLGGSELIELATEEPATSDEVSSEKGAEAVFDVLDAPVESPGSVGVPDDGGDEGPGRPADGDGTLSDKLSEDVEAATELEGPSLPPLDAELVGRLETAVFGAELGSSVREMLRLSLLLGLGTPSDSDGVEAPVDGADSVPPVDVGKPGVAVPELGLPDEVIDAAVLSPVLGSVLRLGEVDKVPVMEDGDKVLLSRLVGLVSTAELAMLLADPEGSEDMPPDVGLEVEDESGAETSVGVDEEGPALEDEASDTIALETGPLADEDSVYGPPVEDISAEDGLALGTVPVIDILDTGGDELIVQVSTLVVVRSVIWEVDKFVAIVVTTLVVIVVGRLGARLAVLELSTGSGELGPEDEGSAELGFKDESDAELARVEGVSSDDDGPLDNAVPEGGAAEVEAPFELWQVEEFVAIVVTKLLVIVVEITGADTEADGAVVETEELTDDEVVATEDTSVEALPLGTAGPEL</sequence>
<feature type="region of interest" description="Disordered" evidence="1">
    <location>
        <begin position="25"/>
        <end position="59"/>
    </location>
</feature>
<keyword evidence="3" id="KW-1185">Reference proteome</keyword>
<protein>
    <recommendedName>
        <fullName evidence="4">CBS domain-containing protein</fullName>
    </recommendedName>
</protein>
<accession>A0ABR1NWX4</accession>
<comment type="caution">
    <text evidence="2">The sequence shown here is derived from an EMBL/GenBank/DDBJ whole genome shotgun (WGS) entry which is preliminary data.</text>
</comment>
<feature type="region of interest" description="Disordered" evidence="1">
    <location>
        <begin position="421"/>
        <end position="440"/>
    </location>
</feature>
<evidence type="ECO:0000256" key="1">
    <source>
        <dbReference type="SAM" id="MobiDB-lite"/>
    </source>
</evidence>
<evidence type="ECO:0000313" key="3">
    <source>
        <dbReference type="Proteomes" id="UP001430848"/>
    </source>
</evidence>
<organism evidence="2 3">
    <name type="scientific">Diaporthe eres</name>
    <name type="common">Phomopsis oblonga</name>
    <dbReference type="NCBI Taxonomy" id="83184"/>
    <lineage>
        <taxon>Eukaryota</taxon>
        <taxon>Fungi</taxon>
        <taxon>Dikarya</taxon>
        <taxon>Ascomycota</taxon>
        <taxon>Pezizomycotina</taxon>
        <taxon>Sordariomycetes</taxon>
        <taxon>Sordariomycetidae</taxon>
        <taxon>Diaporthales</taxon>
        <taxon>Diaporthaceae</taxon>
        <taxon>Diaporthe</taxon>
        <taxon>Diaporthe eres species complex</taxon>
    </lineage>
</organism>
<gene>
    <name evidence="2" type="ORF">SLS63_010473</name>
</gene>
<feature type="compositionally biased region" description="Polar residues" evidence="1">
    <location>
        <begin position="46"/>
        <end position="59"/>
    </location>
</feature>
<evidence type="ECO:0000313" key="2">
    <source>
        <dbReference type="EMBL" id="KAK7718300.1"/>
    </source>
</evidence>
<feature type="compositionally biased region" description="Acidic residues" evidence="1">
    <location>
        <begin position="431"/>
        <end position="440"/>
    </location>
</feature>
<dbReference type="EMBL" id="JAKNSF020000087">
    <property type="protein sequence ID" value="KAK7718300.1"/>
    <property type="molecule type" value="Genomic_DNA"/>
</dbReference>
<evidence type="ECO:0008006" key="4">
    <source>
        <dbReference type="Google" id="ProtNLM"/>
    </source>
</evidence>
<dbReference type="Proteomes" id="UP001430848">
    <property type="component" value="Unassembled WGS sequence"/>
</dbReference>